<gene>
    <name evidence="2" type="ORF">GCM10010371_63780</name>
</gene>
<dbReference type="EMBL" id="BMVX01000038">
    <property type="protein sequence ID" value="GGZ95122.1"/>
    <property type="molecule type" value="Genomic_DNA"/>
</dbReference>
<accession>A0A918RDM3</accession>
<organism evidence="2 3">
    <name type="scientific">Streptomyces subrutilus</name>
    <dbReference type="NCBI Taxonomy" id="36818"/>
    <lineage>
        <taxon>Bacteria</taxon>
        <taxon>Bacillati</taxon>
        <taxon>Actinomycetota</taxon>
        <taxon>Actinomycetes</taxon>
        <taxon>Kitasatosporales</taxon>
        <taxon>Streptomycetaceae</taxon>
        <taxon>Streptomyces</taxon>
    </lineage>
</organism>
<protein>
    <submittedName>
        <fullName evidence="2">Uncharacterized protein</fullName>
    </submittedName>
</protein>
<comment type="caution">
    <text evidence="2">The sequence shown here is derived from an EMBL/GenBank/DDBJ whole genome shotgun (WGS) entry which is preliminary data.</text>
</comment>
<reference evidence="2" key="2">
    <citation type="submission" date="2020-09" db="EMBL/GenBank/DDBJ databases">
        <authorList>
            <person name="Sun Q."/>
            <person name="Ohkuma M."/>
        </authorList>
    </citation>
    <scope>NUCLEOTIDE SEQUENCE</scope>
    <source>
        <strain evidence="2">JCM 4834</strain>
    </source>
</reference>
<dbReference type="Proteomes" id="UP000634660">
    <property type="component" value="Unassembled WGS sequence"/>
</dbReference>
<proteinExistence type="predicted"/>
<evidence type="ECO:0000256" key="1">
    <source>
        <dbReference type="SAM" id="MobiDB-lite"/>
    </source>
</evidence>
<name>A0A918RDM3_9ACTN</name>
<reference evidence="2" key="1">
    <citation type="journal article" date="2014" name="Int. J. Syst. Evol. Microbiol.">
        <title>Complete genome sequence of Corynebacterium casei LMG S-19264T (=DSM 44701T), isolated from a smear-ripened cheese.</title>
        <authorList>
            <consortium name="US DOE Joint Genome Institute (JGI-PGF)"/>
            <person name="Walter F."/>
            <person name="Albersmeier A."/>
            <person name="Kalinowski J."/>
            <person name="Ruckert C."/>
        </authorList>
    </citation>
    <scope>NUCLEOTIDE SEQUENCE</scope>
    <source>
        <strain evidence="2">JCM 4834</strain>
    </source>
</reference>
<dbReference type="AlphaFoldDB" id="A0A918RDM3"/>
<sequence>MKALDMPTRIARLLASHLRSRLPAAHRRERRESPMARLQALEDHGLHHAAATRRRMPHASESPVDERVSPIARMGRSSACP</sequence>
<evidence type="ECO:0000313" key="2">
    <source>
        <dbReference type="EMBL" id="GGZ95122.1"/>
    </source>
</evidence>
<evidence type="ECO:0000313" key="3">
    <source>
        <dbReference type="Proteomes" id="UP000634660"/>
    </source>
</evidence>
<feature type="region of interest" description="Disordered" evidence="1">
    <location>
        <begin position="49"/>
        <end position="81"/>
    </location>
</feature>